<keyword evidence="4" id="KW-1185">Reference proteome</keyword>
<proteinExistence type="predicted"/>
<organism evidence="3 4">
    <name type="scientific">Chrysochromulina tobinii</name>
    <dbReference type="NCBI Taxonomy" id="1460289"/>
    <lineage>
        <taxon>Eukaryota</taxon>
        <taxon>Haptista</taxon>
        <taxon>Haptophyta</taxon>
        <taxon>Prymnesiophyceae</taxon>
        <taxon>Prymnesiales</taxon>
        <taxon>Chrysochromulinaceae</taxon>
        <taxon>Chrysochromulina</taxon>
    </lineage>
</organism>
<protein>
    <submittedName>
        <fullName evidence="3">Uncharacterized protein</fullName>
    </submittedName>
</protein>
<reference evidence="4" key="1">
    <citation type="journal article" date="2015" name="PLoS Genet.">
        <title>Genome Sequence and Transcriptome Analyses of Chrysochromulina tobin: Metabolic Tools for Enhanced Algal Fitness in the Prominent Order Prymnesiales (Haptophyceae).</title>
        <authorList>
            <person name="Hovde B.T."/>
            <person name="Deodato C.R."/>
            <person name="Hunsperger H.M."/>
            <person name="Ryken S.A."/>
            <person name="Yost W."/>
            <person name="Jha R.K."/>
            <person name="Patterson J."/>
            <person name="Monnat R.J. Jr."/>
            <person name="Barlow S.B."/>
            <person name="Starkenburg S.R."/>
            <person name="Cattolico R.A."/>
        </authorList>
    </citation>
    <scope>NUCLEOTIDE SEQUENCE</scope>
    <source>
        <strain evidence="4">CCMP291</strain>
    </source>
</reference>
<accession>A0A0M0JAF6</accession>
<evidence type="ECO:0000313" key="4">
    <source>
        <dbReference type="Proteomes" id="UP000037460"/>
    </source>
</evidence>
<dbReference type="EMBL" id="JWZX01003190">
    <property type="protein sequence ID" value="KOO23450.1"/>
    <property type="molecule type" value="Genomic_DNA"/>
</dbReference>
<sequence length="75" mass="8342">MQSLWAQAKWRQSSPRRGDSRLRGAPKSQTLIVPSIDPDTIFVPSGEKTTEMMATLWALVLSATQLMSIAIILRT</sequence>
<gene>
    <name evidence="3" type="ORF">Ctob_004056</name>
</gene>
<feature type="compositionally biased region" description="Polar residues" evidence="1">
    <location>
        <begin position="1"/>
        <end position="15"/>
    </location>
</feature>
<keyword evidence="2" id="KW-0812">Transmembrane</keyword>
<feature type="non-terminal residue" evidence="3">
    <location>
        <position position="75"/>
    </location>
</feature>
<comment type="caution">
    <text evidence="3">The sequence shown here is derived from an EMBL/GenBank/DDBJ whole genome shotgun (WGS) entry which is preliminary data.</text>
</comment>
<evidence type="ECO:0000313" key="3">
    <source>
        <dbReference type="EMBL" id="KOO23450.1"/>
    </source>
</evidence>
<feature type="region of interest" description="Disordered" evidence="1">
    <location>
        <begin position="1"/>
        <end position="29"/>
    </location>
</feature>
<evidence type="ECO:0000256" key="2">
    <source>
        <dbReference type="SAM" id="Phobius"/>
    </source>
</evidence>
<feature type="transmembrane region" description="Helical" evidence="2">
    <location>
        <begin position="54"/>
        <end position="73"/>
    </location>
</feature>
<dbReference type="AlphaFoldDB" id="A0A0M0JAF6"/>
<dbReference type="Proteomes" id="UP000037460">
    <property type="component" value="Unassembled WGS sequence"/>
</dbReference>
<name>A0A0M0JAF6_9EUKA</name>
<keyword evidence="2" id="KW-1133">Transmembrane helix</keyword>
<keyword evidence="2" id="KW-0472">Membrane</keyword>
<evidence type="ECO:0000256" key="1">
    <source>
        <dbReference type="SAM" id="MobiDB-lite"/>
    </source>
</evidence>